<evidence type="ECO:0000256" key="2">
    <source>
        <dbReference type="ARBA" id="ARBA00023002"/>
    </source>
</evidence>
<dbReference type="AlphaFoldDB" id="A0A3S1CXY7"/>
<dbReference type="PRINTS" id="PR00080">
    <property type="entry name" value="SDRFAMILY"/>
</dbReference>
<evidence type="ECO:0000256" key="1">
    <source>
        <dbReference type="ARBA" id="ARBA00006484"/>
    </source>
</evidence>
<dbReference type="PRINTS" id="PR00081">
    <property type="entry name" value="GDHRDH"/>
</dbReference>
<organism evidence="4 5">
    <name type="scientific">Chitinophaga solisilvae</name>
    <dbReference type="NCBI Taxonomy" id="1233460"/>
    <lineage>
        <taxon>Bacteria</taxon>
        <taxon>Pseudomonadati</taxon>
        <taxon>Bacteroidota</taxon>
        <taxon>Chitinophagia</taxon>
        <taxon>Chitinophagales</taxon>
        <taxon>Chitinophagaceae</taxon>
        <taxon>Chitinophaga</taxon>
    </lineage>
</organism>
<dbReference type="CDD" id="cd05374">
    <property type="entry name" value="17beta-HSD-like_SDR_c"/>
    <property type="match status" value="1"/>
</dbReference>
<evidence type="ECO:0000313" key="4">
    <source>
        <dbReference type="EMBL" id="NSL86311.1"/>
    </source>
</evidence>
<keyword evidence="5" id="KW-1185">Reference proteome</keyword>
<keyword evidence="2" id="KW-0560">Oxidoreductase</keyword>
<dbReference type="InterPro" id="IPR051911">
    <property type="entry name" value="SDR_oxidoreductase"/>
</dbReference>
<dbReference type="OrthoDB" id="1235794at2"/>
<comment type="similarity">
    <text evidence="1 3">Belongs to the short-chain dehydrogenases/reductases (SDR) family.</text>
</comment>
<dbReference type="SUPFAM" id="SSF51735">
    <property type="entry name" value="NAD(P)-binding Rossmann-fold domains"/>
    <property type="match status" value="1"/>
</dbReference>
<dbReference type="EMBL" id="RIAR02000001">
    <property type="protein sequence ID" value="NSL86311.1"/>
    <property type="molecule type" value="Genomic_DNA"/>
</dbReference>
<evidence type="ECO:0000256" key="3">
    <source>
        <dbReference type="RuleBase" id="RU000363"/>
    </source>
</evidence>
<dbReference type="InterPro" id="IPR002347">
    <property type="entry name" value="SDR_fam"/>
</dbReference>
<dbReference type="Pfam" id="PF00106">
    <property type="entry name" value="adh_short"/>
    <property type="match status" value="1"/>
</dbReference>
<sequence>MKRIWYITGASKGLGLTLVKFLLEKGQQVAATSRNREQLQAAVGIPAGEQFLPLEADLTDEHSIAASLAAAHQHFGGLDVIVNNAGYGIGGAIEELSTKEITDSININLLATVQVIRYAMPYLRQQRSGHIINISSIAGLAGATGWSLYAASKSAVIGLTEVLAQDVQELGIKATVIAPGAFRTDFLTSGSLVIAANQIEEYRAVHASYRKYAEMDGQQAGDPLKAAQAMLQLVENPAPPVVLLLGADAYNRATVKVSTQLDAYEKNKDISLHTAY</sequence>
<dbReference type="GO" id="GO:0016491">
    <property type="term" value="F:oxidoreductase activity"/>
    <property type="evidence" value="ECO:0007669"/>
    <property type="project" value="UniProtKB-KW"/>
</dbReference>
<dbReference type="PANTHER" id="PTHR43976:SF16">
    <property type="entry name" value="SHORT-CHAIN DEHYDROGENASE_REDUCTASE FAMILY PROTEIN"/>
    <property type="match status" value="1"/>
</dbReference>
<dbReference type="InterPro" id="IPR036291">
    <property type="entry name" value="NAD(P)-bd_dom_sf"/>
</dbReference>
<protein>
    <submittedName>
        <fullName evidence="4">SDR family oxidoreductase</fullName>
    </submittedName>
</protein>
<comment type="caution">
    <text evidence="4">The sequence shown here is derived from an EMBL/GenBank/DDBJ whole genome shotgun (WGS) entry which is preliminary data.</text>
</comment>
<accession>A0A3S1CXY7</accession>
<dbReference type="PROSITE" id="PS00061">
    <property type="entry name" value="ADH_SHORT"/>
    <property type="match status" value="1"/>
</dbReference>
<name>A0A3S1CXY7_9BACT</name>
<reference evidence="4" key="1">
    <citation type="submission" date="2020-05" db="EMBL/GenBank/DDBJ databases">
        <title>Chitinophaga laudate sp. nov., isolated from a tropical peat swamp.</title>
        <authorList>
            <person name="Goh C.B.S."/>
            <person name="Lee M.S."/>
            <person name="Parimannan S."/>
            <person name="Pasbakhsh P."/>
            <person name="Yule C.M."/>
            <person name="Rajandas H."/>
            <person name="Loke S."/>
            <person name="Croft L."/>
            <person name="Tan J.B.L."/>
        </authorList>
    </citation>
    <scope>NUCLEOTIDE SEQUENCE</scope>
    <source>
        <strain evidence="4">Mgbs1</strain>
    </source>
</reference>
<gene>
    <name evidence="4" type="ORF">ECE50_005700</name>
</gene>
<dbReference type="Proteomes" id="UP000281028">
    <property type="component" value="Unassembled WGS sequence"/>
</dbReference>
<dbReference type="PANTHER" id="PTHR43976">
    <property type="entry name" value="SHORT CHAIN DEHYDROGENASE"/>
    <property type="match status" value="1"/>
</dbReference>
<dbReference type="Gene3D" id="3.40.50.720">
    <property type="entry name" value="NAD(P)-binding Rossmann-like Domain"/>
    <property type="match status" value="1"/>
</dbReference>
<dbReference type="InterPro" id="IPR020904">
    <property type="entry name" value="Sc_DH/Rdtase_CS"/>
</dbReference>
<proteinExistence type="inferred from homology"/>
<evidence type="ECO:0000313" key="5">
    <source>
        <dbReference type="Proteomes" id="UP000281028"/>
    </source>
</evidence>